<organism evidence="2 3">
    <name type="scientific">Psophocarpus tetragonolobus</name>
    <name type="common">Winged bean</name>
    <name type="synonym">Dolichos tetragonolobus</name>
    <dbReference type="NCBI Taxonomy" id="3891"/>
    <lineage>
        <taxon>Eukaryota</taxon>
        <taxon>Viridiplantae</taxon>
        <taxon>Streptophyta</taxon>
        <taxon>Embryophyta</taxon>
        <taxon>Tracheophyta</taxon>
        <taxon>Spermatophyta</taxon>
        <taxon>Magnoliopsida</taxon>
        <taxon>eudicotyledons</taxon>
        <taxon>Gunneridae</taxon>
        <taxon>Pentapetalae</taxon>
        <taxon>rosids</taxon>
        <taxon>fabids</taxon>
        <taxon>Fabales</taxon>
        <taxon>Fabaceae</taxon>
        <taxon>Papilionoideae</taxon>
        <taxon>50 kb inversion clade</taxon>
        <taxon>NPAAA clade</taxon>
        <taxon>indigoferoid/millettioid clade</taxon>
        <taxon>Phaseoleae</taxon>
        <taxon>Psophocarpus</taxon>
    </lineage>
</organism>
<name>A0AAN9RXG2_PSOTE</name>
<dbReference type="EMBL" id="JAYMYS010000008">
    <property type="protein sequence ID" value="KAK7384806.1"/>
    <property type="molecule type" value="Genomic_DNA"/>
</dbReference>
<keyword evidence="3" id="KW-1185">Reference proteome</keyword>
<evidence type="ECO:0000313" key="2">
    <source>
        <dbReference type="EMBL" id="KAK7384806.1"/>
    </source>
</evidence>
<feature type="region of interest" description="Disordered" evidence="1">
    <location>
        <begin position="78"/>
        <end position="146"/>
    </location>
</feature>
<sequence>MYIFRMVVLGKHLLCLSTAAETHVYIMDSLSANLSSFIPRILHFCFGLASALAHWFISTFQGYLEDCDDVDFLQTHESTGTIDRENPGYSNQGTPGKALPSNRQGNDQGGTTRTKTRPKKTLQATTTPLVVIPPWGEAAEDPPKKE</sequence>
<reference evidence="2 3" key="1">
    <citation type="submission" date="2024-01" db="EMBL/GenBank/DDBJ databases">
        <title>The genomes of 5 underutilized Papilionoideae crops provide insights into root nodulation and disease resistanc.</title>
        <authorList>
            <person name="Jiang F."/>
        </authorList>
    </citation>
    <scope>NUCLEOTIDE SEQUENCE [LARGE SCALE GENOMIC DNA]</scope>
    <source>
        <strain evidence="2">DUOXIRENSHENG_FW03</strain>
        <tissue evidence="2">Leaves</tissue>
    </source>
</reference>
<dbReference type="AlphaFoldDB" id="A0AAN9RXG2"/>
<protein>
    <submittedName>
        <fullName evidence="2">Uncharacterized protein</fullName>
    </submittedName>
</protein>
<dbReference type="Proteomes" id="UP001386955">
    <property type="component" value="Unassembled WGS sequence"/>
</dbReference>
<evidence type="ECO:0000313" key="3">
    <source>
        <dbReference type="Proteomes" id="UP001386955"/>
    </source>
</evidence>
<accession>A0AAN9RXG2</accession>
<gene>
    <name evidence="2" type="ORF">VNO78_30509</name>
</gene>
<evidence type="ECO:0000256" key="1">
    <source>
        <dbReference type="SAM" id="MobiDB-lite"/>
    </source>
</evidence>
<comment type="caution">
    <text evidence="2">The sequence shown here is derived from an EMBL/GenBank/DDBJ whole genome shotgun (WGS) entry which is preliminary data.</text>
</comment>
<feature type="compositionally biased region" description="Polar residues" evidence="1">
    <location>
        <begin position="101"/>
        <end position="110"/>
    </location>
</feature>
<proteinExistence type="predicted"/>